<sequence>MLKKSAAGSAQAGGQGRGRRISPEGYMVLTDRAKTMIKRTVNGSSRWN</sequence>
<organism evidence="2 3">
    <name type="scientific">Thermomonospora curvata (strain ATCC 19995 / DSM 43183 / JCM 3096 / KCTC 9072 / NBRC 15933 / NCIMB 10081 / Henssen B9)</name>
    <dbReference type="NCBI Taxonomy" id="471852"/>
    <lineage>
        <taxon>Bacteria</taxon>
        <taxon>Bacillati</taxon>
        <taxon>Actinomycetota</taxon>
        <taxon>Actinomycetes</taxon>
        <taxon>Streptosporangiales</taxon>
        <taxon>Thermomonosporaceae</taxon>
        <taxon>Thermomonospora</taxon>
    </lineage>
</organism>
<keyword evidence="3" id="KW-1185">Reference proteome</keyword>
<evidence type="ECO:0000313" key="3">
    <source>
        <dbReference type="Proteomes" id="UP000001918"/>
    </source>
</evidence>
<name>D1AED8_THECD</name>
<dbReference type="HOGENOM" id="CLU_3158799_0_0_11"/>
<dbReference type="KEGG" id="tcu:Tcur_0147"/>
<reference evidence="2 3" key="1">
    <citation type="journal article" date="2011" name="Stand. Genomic Sci.">
        <title>Complete genome sequence of Thermomonospora curvata type strain (B9).</title>
        <authorList>
            <person name="Chertkov O."/>
            <person name="Sikorski J."/>
            <person name="Nolan M."/>
            <person name="Lapidus A."/>
            <person name="Lucas S."/>
            <person name="Del Rio T.G."/>
            <person name="Tice H."/>
            <person name="Cheng J.F."/>
            <person name="Goodwin L."/>
            <person name="Pitluck S."/>
            <person name="Liolios K."/>
            <person name="Ivanova N."/>
            <person name="Mavromatis K."/>
            <person name="Mikhailova N."/>
            <person name="Ovchinnikova G."/>
            <person name="Pati A."/>
            <person name="Chen A."/>
            <person name="Palaniappan K."/>
            <person name="Djao O.D."/>
            <person name="Land M."/>
            <person name="Hauser L."/>
            <person name="Chang Y.J."/>
            <person name="Jeffries C.D."/>
            <person name="Brettin T."/>
            <person name="Han C."/>
            <person name="Detter J.C."/>
            <person name="Rohde M."/>
            <person name="Goker M."/>
            <person name="Woyke T."/>
            <person name="Bristow J."/>
            <person name="Eisen J.A."/>
            <person name="Markowitz V."/>
            <person name="Hugenholtz P."/>
            <person name="Klenk H.P."/>
            <person name="Kyrpides N.C."/>
        </authorList>
    </citation>
    <scope>NUCLEOTIDE SEQUENCE [LARGE SCALE GENOMIC DNA]</scope>
    <source>
        <strain evidence="3">ATCC 19995 / DSM 43183 / JCM 3096 / KCTC 9072 / NBRC 15933 / NCIMB 10081 / Henssen B9</strain>
    </source>
</reference>
<evidence type="ECO:0000256" key="1">
    <source>
        <dbReference type="SAM" id="MobiDB-lite"/>
    </source>
</evidence>
<dbReference type="EMBL" id="CP001738">
    <property type="protein sequence ID" value="ACY95754.1"/>
    <property type="molecule type" value="Genomic_DNA"/>
</dbReference>
<dbReference type="Proteomes" id="UP000001918">
    <property type="component" value="Chromosome"/>
</dbReference>
<accession>D1AED8</accession>
<proteinExistence type="predicted"/>
<gene>
    <name evidence="2" type="ordered locus">Tcur_0147</name>
</gene>
<dbReference type="AlphaFoldDB" id="D1AED8"/>
<protein>
    <submittedName>
        <fullName evidence="2">Uncharacterized protein</fullName>
    </submittedName>
</protein>
<feature type="region of interest" description="Disordered" evidence="1">
    <location>
        <begin position="1"/>
        <end position="26"/>
    </location>
</feature>
<feature type="compositionally biased region" description="Low complexity" evidence="1">
    <location>
        <begin position="1"/>
        <end position="10"/>
    </location>
</feature>
<evidence type="ECO:0000313" key="2">
    <source>
        <dbReference type="EMBL" id="ACY95754.1"/>
    </source>
</evidence>